<dbReference type="GO" id="GO:0004553">
    <property type="term" value="F:hydrolase activity, hydrolyzing O-glycosyl compounds"/>
    <property type="evidence" value="ECO:0007669"/>
    <property type="project" value="InterPro"/>
</dbReference>
<dbReference type="OrthoDB" id="9801077at2"/>
<feature type="domain" description="Glycoside hydrolase family 2 immunoglobulin-like beta-sandwich" evidence="4">
    <location>
        <begin position="172"/>
        <end position="262"/>
    </location>
</feature>
<dbReference type="AlphaFoldDB" id="A0A5C1QQV5"/>
<dbReference type="EMBL" id="CP036150">
    <property type="protein sequence ID" value="QEN08946.1"/>
    <property type="molecule type" value="Genomic_DNA"/>
</dbReference>
<dbReference type="Gene3D" id="3.20.20.80">
    <property type="entry name" value="Glycosidases"/>
    <property type="match status" value="1"/>
</dbReference>
<dbReference type="InterPro" id="IPR017853">
    <property type="entry name" value="GH"/>
</dbReference>
<dbReference type="SUPFAM" id="SSF49303">
    <property type="entry name" value="beta-Galactosidase/glucuronidase domain"/>
    <property type="match status" value="2"/>
</dbReference>
<evidence type="ECO:0000313" key="8">
    <source>
        <dbReference type="EMBL" id="QEN08946.1"/>
    </source>
</evidence>
<dbReference type="SUPFAM" id="SSF51445">
    <property type="entry name" value="(Trans)glycosidases"/>
    <property type="match status" value="1"/>
</dbReference>
<keyword evidence="9" id="KW-1185">Reference proteome</keyword>
<dbReference type="PANTHER" id="PTHR42732:SF1">
    <property type="entry name" value="BETA-MANNOSIDASE"/>
    <property type="match status" value="1"/>
</dbReference>
<keyword evidence="2 8" id="KW-0378">Hydrolase</keyword>
<accession>A0A5C1QQV5</accession>
<dbReference type="InterPro" id="IPR051913">
    <property type="entry name" value="GH2_Domain-Containing"/>
</dbReference>
<feature type="domain" description="Glycoside hydrolase family 2" evidence="7">
    <location>
        <begin position="645"/>
        <end position="733"/>
    </location>
</feature>
<feature type="domain" description="Glycoside hydrolase family 2 catalytic" evidence="5">
    <location>
        <begin position="267"/>
        <end position="541"/>
    </location>
</feature>
<organism evidence="8 9">
    <name type="scientific">Oceanispirochaeta crateris</name>
    <dbReference type="NCBI Taxonomy" id="2518645"/>
    <lineage>
        <taxon>Bacteria</taxon>
        <taxon>Pseudomonadati</taxon>
        <taxon>Spirochaetota</taxon>
        <taxon>Spirochaetia</taxon>
        <taxon>Spirochaetales</taxon>
        <taxon>Spirochaetaceae</taxon>
        <taxon>Oceanispirochaeta</taxon>
    </lineage>
</organism>
<evidence type="ECO:0000259" key="7">
    <source>
        <dbReference type="Pfam" id="PF18565"/>
    </source>
</evidence>
<dbReference type="Proteomes" id="UP000324209">
    <property type="component" value="Chromosome"/>
</dbReference>
<dbReference type="Gene3D" id="2.60.40.10">
    <property type="entry name" value="Immunoglobulins"/>
    <property type="match status" value="2"/>
</dbReference>
<dbReference type="Pfam" id="PF02836">
    <property type="entry name" value="Glyco_hydro_2_C"/>
    <property type="match status" value="1"/>
</dbReference>
<proteinExistence type="inferred from homology"/>
<evidence type="ECO:0000259" key="5">
    <source>
        <dbReference type="Pfam" id="PF02836"/>
    </source>
</evidence>
<dbReference type="InterPro" id="IPR006104">
    <property type="entry name" value="Glyco_hydro_2_N"/>
</dbReference>
<dbReference type="InterPro" id="IPR006103">
    <property type="entry name" value="Glyco_hydro_2_cat"/>
</dbReference>
<sequence>MKNIPLMNHWIFCKGFEESYPFHKISGETVHLPHQVKEIPLNCFDEEIYQDIYTYQKEILLPPKEEAGQWSLQFDGVMVSAEVFVNGLAVGSHQGGFTPFTIELPLSVTQENPLLLTVKVDSRENPHIPPFGHVLDYLCYGGIYRDVTLVFHPEIFIVNSKTDYVLSDRVLGEYSHTLFVKNDTGETRLVHLKADLMKDRDVVASLEKEQELVPGESVLTLTGTPKIPVILWDTENPFLYDLLISLRAEGVEDTRSIRIGFREISFTEDGFFLNKQRIQLTGLNRHQSFPYIGYAMPARAQQRDAEIMKNELALNCTRSSHYPASPYFLSRCDEIGLLVFEELPGWQFIGDTQWQDKACDMLESMIRRDWNHPSIISWGVRINESDDHGEFYTRTNNLSRNLDPSRPTSGIRFKEGSEFLEDVYTFNDFTHEGERSVLIDPHTATGLKEKVPYLISEYNGHMYPTKSFDQEERLVEHALRHTRVQDHARRDSAISGAIGWCAFDYNTHYQFGSGDRICYHGVMDMFRFPKPAAYFYSSQISPEKNVVLEPSTRWARGERAIGMMPPYVIFTNCDAIDIHYGEESLGRFYPDRQRFPALRFPPVVIEKPLFGLWGSDWRNVRFSAIYKDEVVKTVLYSKKPVPSTLRIHADDLSLNCKSWDTTRVTFTVDDQVGHPVSFMDAVLSVEIDGPGEIIGDSQVSLISGRRAVWIRTSPGECGVITLKGQCRGLVSKCIKIEVTED</sequence>
<dbReference type="InterPro" id="IPR023232">
    <property type="entry name" value="Glyco_hydro_2_AS"/>
</dbReference>
<keyword evidence="3" id="KW-0326">Glycosidase</keyword>
<gene>
    <name evidence="8" type="ORF">EXM22_13440</name>
</gene>
<dbReference type="InterPro" id="IPR006101">
    <property type="entry name" value="Glyco_hydro_2"/>
</dbReference>
<dbReference type="Gene3D" id="2.60.120.260">
    <property type="entry name" value="Galactose-binding domain-like"/>
    <property type="match status" value="1"/>
</dbReference>
<dbReference type="InterPro" id="IPR040605">
    <property type="entry name" value="Glyco_hydro2_dom5"/>
</dbReference>
<name>A0A5C1QQV5_9SPIO</name>
<evidence type="ECO:0000256" key="1">
    <source>
        <dbReference type="ARBA" id="ARBA00007401"/>
    </source>
</evidence>
<evidence type="ECO:0000313" key="9">
    <source>
        <dbReference type="Proteomes" id="UP000324209"/>
    </source>
</evidence>
<evidence type="ECO:0000259" key="4">
    <source>
        <dbReference type="Pfam" id="PF00703"/>
    </source>
</evidence>
<dbReference type="InterPro" id="IPR036156">
    <property type="entry name" value="Beta-gal/glucu_dom_sf"/>
</dbReference>
<dbReference type="PRINTS" id="PR00132">
    <property type="entry name" value="GLHYDRLASE2"/>
</dbReference>
<dbReference type="GO" id="GO:0005975">
    <property type="term" value="P:carbohydrate metabolic process"/>
    <property type="evidence" value="ECO:0007669"/>
    <property type="project" value="InterPro"/>
</dbReference>
<evidence type="ECO:0000256" key="2">
    <source>
        <dbReference type="ARBA" id="ARBA00022801"/>
    </source>
</evidence>
<dbReference type="InterPro" id="IPR013783">
    <property type="entry name" value="Ig-like_fold"/>
</dbReference>
<evidence type="ECO:0000256" key="3">
    <source>
        <dbReference type="ARBA" id="ARBA00023295"/>
    </source>
</evidence>
<dbReference type="Pfam" id="PF00703">
    <property type="entry name" value="Glyco_hydro_2"/>
    <property type="match status" value="1"/>
</dbReference>
<feature type="domain" description="Glycosyl hydrolases family 2 sugar binding" evidence="6">
    <location>
        <begin position="39"/>
        <end position="153"/>
    </location>
</feature>
<dbReference type="InterPro" id="IPR006102">
    <property type="entry name" value="Ig-like_GH2"/>
</dbReference>
<dbReference type="PANTHER" id="PTHR42732">
    <property type="entry name" value="BETA-GALACTOSIDASE"/>
    <property type="match status" value="1"/>
</dbReference>
<dbReference type="KEGG" id="ock:EXM22_13440"/>
<dbReference type="RefSeq" id="WP_149487025.1">
    <property type="nucleotide sequence ID" value="NZ_CP036150.1"/>
</dbReference>
<dbReference type="Pfam" id="PF18565">
    <property type="entry name" value="Glyco_hydro2_C5"/>
    <property type="match status" value="1"/>
</dbReference>
<dbReference type="InterPro" id="IPR008979">
    <property type="entry name" value="Galactose-bd-like_sf"/>
</dbReference>
<reference evidence="8 9" key="1">
    <citation type="submission" date="2019-02" db="EMBL/GenBank/DDBJ databases">
        <title>Complete Genome Sequence and Methylome Analysis of free living Spirochaetas.</title>
        <authorList>
            <person name="Fomenkov A."/>
            <person name="Dubinina G."/>
            <person name="Leshcheva N."/>
            <person name="Mikheeva N."/>
            <person name="Grabovich M."/>
            <person name="Vincze T."/>
            <person name="Roberts R.J."/>
        </authorList>
    </citation>
    <scope>NUCLEOTIDE SEQUENCE [LARGE SCALE GENOMIC DNA]</scope>
    <source>
        <strain evidence="8 9">K2</strain>
    </source>
</reference>
<comment type="similarity">
    <text evidence="1">Belongs to the glycosyl hydrolase 2 family.</text>
</comment>
<protein>
    <submittedName>
        <fullName evidence="8">Glycoside hydrolase family 2 protein</fullName>
    </submittedName>
</protein>
<evidence type="ECO:0000259" key="6">
    <source>
        <dbReference type="Pfam" id="PF02837"/>
    </source>
</evidence>
<dbReference type="PROSITE" id="PS00608">
    <property type="entry name" value="GLYCOSYL_HYDROL_F2_2"/>
    <property type="match status" value="1"/>
</dbReference>
<dbReference type="Pfam" id="PF02837">
    <property type="entry name" value="Glyco_hydro_2_N"/>
    <property type="match status" value="1"/>
</dbReference>
<dbReference type="SUPFAM" id="SSF49785">
    <property type="entry name" value="Galactose-binding domain-like"/>
    <property type="match status" value="1"/>
</dbReference>